<protein>
    <recommendedName>
        <fullName evidence="3">tRNA dimethylallyltransferase</fullName>
        <ecNumber evidence="3">2.5.1.75</ecNumber>
    </recommendedName>
</protein>
<dbReference type="AlphaFoldDB" id="A0A6J6VR87"/>
<comment type="catalytic activity">
    <reaction evidence="9">
        <text>adenosine(37) in tRNA + dimethylallyl diphosphate = N(6)-dimethylallyladenosine(37) in tRNA + diphosphate</text>
        <dbReference type="Rhea" id="RHEA:26482"/>
        <dbReference type="Rhea" id="RHEA-COMP:10162"/>
        <dbReference type="Rhea" id="RHEA-COMP:10375"/>
        <dbReference type="ChEBI" id="CHEBI:33019"/>
        <dbReference type="ChEBI" id="CHEBI:57623"/>
        <dbReference type="ChEBI" id="CHEBI:74411"/>
        <dbReference type="ChEBI" id="CHEBI:74415"/>
        <dbReference type="EC" id="2.5.1.75"/>
    </reaction>
</comment>
<comment type="similarity">
    <text evidence="2">Belongs to the IPP transferase family.</text>
</comment>
<dbReference type="SUPFAM" id="SSF52540">
    <property type="entry name" value="P-loop containing nucleoside triphosphate hydrolases"/>
    <property type="match status" value="1"/>
</dbReference>
<evidence type="ECO:0000256" key="2">
    <source>
        <dbReference type="ARBA" id="ARBA00005842"/>
    </source>
</evidence>
<evidence type="ECO:0000256" key="1">
    <source>
        <dbReference type="ARBA" id="ARBA00001946"/>
    </source>
</evidence>
<proteinExistence type="inferred from homology"/>
<dbReference type="Gene3D" id="3.40.50.300">
    <property type="entry name" value="P-loop containing nucleotide triphosphate hydrolases"/>
    <property type="match status" value="1"/>
</dbReference>
<dbReference type="GO" id="GO:0005524">
    <property type="term" value="F:ATP binding"/>
    <property type="evidence" value="ECO:0007669"/>
    <property type="project" value="UniProtKB-KW"/>
</dbReference>
<dbReference type="Gene3D" id="1.10.20.140">
    <property type="match status" value="1"/>
</dbReference>
<evidence type="ECO:0000313" key="10">
    <source>
        <dbReference type="EMBL" id="CAB4773503.1"/>
    </source>
</evidence>
<keyword evidence="4" id="KW-0808">Transferase</keyword>
<dbReference type="GO" id="GO:0006400">
    <property type="term" value="P:tRNA modification"/>
    <property type="evidence" value="ECO:0007669"/>
    <property type="project" value="TreeGrafter"/>
</dbReference>
<comment type="cofactor">
    <cofactor evidence="1">
        <name>Mg(2+)</name>
        <dbReference type="ChEBI" id="CHEBI:18420"/>
    </cofactor>
</comment>
<dbReference type="EMBL" id="CAEZZZ010000007">
    <property type="protein sequence ID" value="CAB4773503.1"/>
    <property type="molecule type" value="Genomic_DNA"/>
</dbReference>
<evidence type="ECO:0000256" key="8">
    <source>
        <dbReference type="ARBA" id="ARBA00022842"/>
    </source>
</evidence>
<dbReference type="HAMAP" id="MF_00185">
    <property type="entry name" value="IPP_trans"/>
    <property type="match status" value="1"/>
</dbReference>
<dbReference type="InterPro" id="IPR027417">
    <property type="entry name" value="P-loop_NTPase"/>
</dbReference>
<sequence>MKLIIICGATATGKSETAIAVAKELGAEIISADSMQLYKGMDIGTAKLHVESREGIPHHMLDVLEVHEDANVAWYQERARAIISEIHARGKDVVVVGGTGLYIKAILDDLNFPDTDEAVRESLNAMAEKIGPQAMFERLATLDPAAALAIDKANLRRVIRALEVIEITGKPFTANLPRKDSTHFPHAKQFGLVMDRESLDVRISTRVNSMWDLGLVAETQRLIEAGLRRGRTAQLALGYAQVIKFLDGLISEADAIEETQRTTRQYARRQETWFSRDERIDWISPAQPRVETILSRLEKPVLPPQSPHE</sequence>
<dbReference type="PANTHER" id="PTHR11088">
    <property type="entry name" value="TRNA DIMETHYLALLYLTRANSFERASE"/>
    <property type="match status" value="1"/>
</dbReference>
<dbReference type="Pfam" id="PF01715">
    <property type="entry name" value="IPPT"/>
    <property type="match status" value="1"/>
</dbReference>
<dbReference type="InterPro" id="IPR039657">
    <property type="entry name" value="Dimethylallyltransferase"/>
</dbReference>
<dbReference type="GO" id="GO:0052381">
    <property type="term" value="F:tRNA dimethylallyltransferase activity"/>
    <property type="evidence" value="ECO:0007669"/>
    <property type="project" value="UniProtKB-EC"/>
</dbReference>
<evidence type="ECO:0000256" key="7">
    <source>
        <dbReference type="ARBA" id="ARBA00022840"/>
    </source>
</evidence>
<evidence type="ECO:0000256" key="6">
    <source>
        <dbReference type="ARBA" id="ARBA00022741"/>
    </source>
</evidence>
<dbReference type="InterPro" id="IPR018022">
    <property type="entry name" value="IPT"/>
</dbReference>
<name>A0A6J6VR87_9ZZZZ</name>
<dbReference type="PANTHER" id="PTHR11088:SF60">
    <property type="entry name" value="TRNA DIMETHYLALLYLTRANSFERASE"/>
    <property type="match status" value="1"/>
</dbReference>
<keyword evidence="8" id="KW-0460">Magnesium</keyword>
<keyword evidence="7" id="KW-0067">ATP-binding</keyword>
<accession>A0A6J6VR87</accession>
<keyword evidence="6" id="KW-0547">Nucleotide-binding</keyword>
<dbReference type="FunFam" id="1.10.20.140:FF:000001">
    <property type="entry name" value="tRNA dimethylallyltransferase"/>
    <property type="match status" value="1"/>
</dbReference>
<evidence type="ECO:0000256" key="5">
    <source>
        <dbReference type="ARBA" id="ARBA00022694"/>
    </source>
</evidence>
<reference evidence="10" key="1">
    <citation type="submission" date="2020-05" db="EMBL/GenBank/DDBJ databases">
        <authorList>
            <person name="Chiriac C."/>
            <person name="Salcher M."/>
            <person name="Ghai R."/>
            <person name="Kavagutti S V."/>
        </authorList>
    </citation>
    <scope>NUCLEOTIDE SEQUENCE</scope>
</reference>
<evidence type="ECO:0000256" key="3">
    <source>
        <dbReference type="ARBA" id="ARBA00012665"/>
    </source>
</evidence>
<dbReference type="EC" id="2.5.1.75" evidence="3"/>
<evidence type="ECO:0000256" key="9">
    <source>
        <dbReference type="ARBA" id="ARBA00049563"/>
    </source>
</evidence>
<keyword evidence="5" id="KW-0819">tRNA processing</keyword>
<organism evidence="10">
    <name type="scientific">freshwater metagenome</name>
    <dbReference type="NCBI Taxonomy" id="449393"/>
    <lineage>
        <taxon>unclassified sequences</taxon>
        <taxon>metagenomes</taxon>
        <taxon>ecological metagenomes</taxon>
    </lineage>
</organism>
<evidence type="ECO:0000256" key="4">
    <source>
        <dbReference type="ARBA" id="ARBA00022679"/>
    </source>
</evidence>
<dbReference type="NCBIfam" id="TIGR00174">
    <property type="entry name" value="miaA"/>
    <property type="match status" value="1"/>
</dbReference>
<gene>
    <name evidence="10" type="ORF">UFOPK2931_00283</name>
</gene>